<keyword evidence="2" id="KW-1003">Cell membrane</keyword>
<sequence>MERDRLKYTISRFDHYFESINNKIALYIALNTFIVGSILAGYSSIIKDFKRCLCLFNTMTSILLLLGLFTLISLVRASLPYISKKPTSLIYFDSISSIPKKEFIDLSKNCSDKDELKDLRNQVSILSNGLSAKYKRLKICGQLLIIQFLILVPLFIIFIINKF</sequence>
<evidence type="ECO:0000256" key="8">
    <source>
        <dbReference type="SAM" id="Phobius"/>
    </source>
</evidence>
<evidence type="ECO:0000256" key="6">
    <source>
        <dbReference type="ARBA" id="ARBA00023118"/>
    </source>
</evidence>
<feature type="transmembrane region" description="Helical" evidence="8">
    <location>
        <begin position="139"/>
        <end position="160"/>
    </location>
</feature>
<keyword evidence="7 8" id="KW-0472">Membrane</keyword>
<dbReference type="InterPro" id="IPR043760">
    <property type="entry name" value="PycTM_dom"/>
</dbReference>
<keyword evidence="3 8" id="KW-0812">Transmembrane</keyword>
<keyword evidence="6" id="KW-0051">Antiviral defense</keyword>
<evidence type="ECO:0000256" key="4">
    <source>
        <dbReference type="ARBA" id="ARBA00022741"/>
    </source>
</evidence>
<dbReference type="Pfam" id="PF18967">
    <property type="entry name" value="PycTM"/>
    <property type="match status" value="1"/>
</dbReference>
<evidence type="ECO:0000256" key="3">
    <source>
        <dbReference type="ARBA" id="ARBA00022692"/>
    </source>
</evidence>
<dbReference type="AlphaFoldDB" id="A0AAE9MPJ9"/>
<keyword evidence="5 8" id="KW-1133">Transmembrane helix</keyword>
<evidence type="ECO:0000313" key="10">
    <source>
        <dbReference type="EMBL" id="UTD15410.1"/>
    </source>
</evidence>
<dbReference type="GO" id="GO:0000166">
    <property type="term" value="F:nucleotide binding"/>
    <property type="evidence" value="ECO:0007669"/>
    <property type="project" value="UniProtKB-KW"/>
</dbReference>
<dbReference type="EMBL" id="CP050861">
    <property type="protein sequence ID" value="UTD15410.1"/>
    <property type="molecule type" value="Genomic_DNA"/>
</dbReference>
<accession>A0AAE9MPJ9</accession>
<proteinExistence type="predicted"/>
<evidence type="ECO:0000313" key="11">
    <source>
        <dbReference type="Proteomes" id="UP001056837"/>
    </source>
</evidence>
<feature type="domain" description="Pycsar effector protein" evidence="9">
    <location>
        <begin position="6"/>
        <end position="157"/>
    </location>
</feature>
<feature type="transmembrane region" description="Helical" evidence="8">
    <location>
        <begin position="55"/>
        <end position="75"/>
    </location>
</feature>
<comment type="subcellular location">
    <subcellularLocation>
        <location evidence="1">Cell membrane</location>
    </subcellularLocation>
</comment>
<dbReference type="GO" id="GO:0005886">
    <property type="term" value="C:plasma membrane"/>
    <property type="evidence" value="ECO:0007669"/>
    <property type="project" value="UniProtKB-SubCell"/>
</dbReference>
<gene>
    <name evidence="10" type="ORF">HER15_08000</name>
</gene>
<keyword evidence="4" id="KW-0547">Nucleotide-binding</keyword>
<name>A0AAE9MPJ9_9FLAO</name>
<dbReference type="Proteomes" id="UP001056837">
    <property type="component" value="Chromosome"/>
</dbReference>
<organism evidence="10 11">
    <name type="scientific">Tenacibaculum mesophilum</name>
    <dbReference type="NCBI Taxonomy" id="104268"/>
    <lineage>
        <taxon>Bacteria</taxon>
        <taxon>Pseudomonadati</taxon>
        <taxon>Bacteroidota</taxon>
        <taxon>Flavobacteriia</taxon>
        <taxon>Flavobacteriales</taxon>
        <taxon>Flavobacteriaceae</taxon>
        <taxon>Tenacibaculum</taxon>
    </lineage>
</organism>
<feature type="transmembrane region" description="Helical" evidence="8">
    <location>
        <begin position="24"/>
        <end position="43"/>
    </location>
</feature>
<evidence type="ECO:0000256" key="5">
    <source>
        <dbReference type="ARBA" id="ARBA00022989"/>
    </source>
</evidence>
<evidence type="ECO:0000259" key="9">
    <source>
        <dbReference type="Pfam" id="PF18967"/>
    </source>
</evidence>
<evidence type="ECO:0000256" key="2">
    <source>
        <dbReference type="ARBA" id="ARBA00022475"/>
    </source>
</evidence>
<evidence type="ECO:0000256" key="7">
    <source>
        <dbReference type="ARBA" id="ARBA00023136"/>
    </source>
</evidence>
<dbReference type="RefSeq" id="WP_253679027.1">
    <property type="nucleotide sequence ID" value="NZ_CP050861.1"/>
</dbReference>
<evidence type="ECO:0000256" key="1">
    <source>
        <dbReference type="ARBA" id="ARBA00004236"/>
    </source>
</evidence>
<dbReference type="GO" id="GO:0051607">
    <property type="term" value="P:defense response to virus"/>
    <property type="evidence" value="ECO:0007669"/>
    <property type="project" value="UniProtKB-KW"/>
</dbReference>
<reference evidence="10" key="1">
    <citation type="submission" date="2020-04" db="EMBL/GenBank/DDBJ databases">
        <title>Tenacibaculum mesophilum bac2.</title>
        <authorList>
            <person name="Li M."/>
        </authorList>
    </citation>
    <scope>NUCLEOTIDE SEQUENCE</scope>
    <source>
        <strain evidence="10">Bac2</strain>
    </source>
</reference>
<protein>
    <recommendedName>
        <fullName evidence="9">Pycsar effector protein domain-containing protein</fullName>
    </recommendedName>
</protein>